<reference evidence="2 3" key="1">
    <citation type="submission" date="2023-08" db="EMBL/GenBank/DDBJ databases">
        <authorList>
            <person name="Park J.-S."/>
        </authorList>
    </citation>
    <scope>NUCLEOTIDE SEQUENCE [LARGE SCALE GENOMIC DNA]</scope>
    <source>
        <strain evidence="2 3">2205SS18-9</strain>
    </source>
</reference>
<keyword evidence="1" id="KW-0472">Membrane</keyword>
<dbReference type="Proteomes" id="UP001231941">
    <property type="component" value="Unassembled WGS sequence"/>
</dbReference>
<feature type="transmembrane region" description="Helical" evidence="1">
    <location>
        <begin position="6"/>
        <end position="24"/>
    </location>
</feature>
<sequence length="115" mass="13046">MKKLTILVFSMLAIIIGILVYNPLDTEVGDYIIDKNDDRQQILVANDIAIKDIESVSILDESFDLIYYDIEDEELYKNLQVGEKVTVVIKTDEDGHYVVKYSAPPQAAASEIIRH</sequence>
<evidence type="ECO:0000256" key="1">
    <source>
        <dbReference type="SAM" id="Phobius"/>
    </source>
</evidence>
<dbReference type="RefSeq" id="WP_305990172.1">
    <property type="nucleotide sequence ID" value="NZ_JAVAMP010000001.1"/>
</dbReference>
<comment type="caution">
    <text evidence="2">The sequence shown here is derived from an EMBL/GenBank/DDBJ whole genome shotgun (WGS) entry which is preliminary data.</text>
</comment>
<evidence type="ECO:0000313" key="2">
    <source>
        <dbReference type="EMBL" id="MDP5272869.1"/>
    </source>
</evidence>
<proteinExistence type="predicted"/>
<evidence type="ECO:0008006" key="4">
    <source>
        <dbReference type="Google" id="ProtNLM"/>
    </source>
</evidence>
<dbReference type="EMBL" id="JAVAMP010000001">
    <property type="protein sequence ID" value="MDP5272869.1"/>
    <property type="molecule type" value="Genomic_DNA"/>
</dbReference>
<name>A0ABT9IU48_9BACL</name>
<organism evidence="2 3">
    <name type="scientific">Chengkuizengella axinellae</name>
    <dbReference type="NCBI Taxonomy" id="3064388"/>
    <lineage>
        <taxon>Bacteria</taxon>
        <taxon>Bacillati</taxon>
        <taxon>Bacillota</taxon>
        <taxon>Bacilli</taxon>
        <taxon>Bacillales</taxon>
        <taxon>Paenibacillaceae</taxon>
        <taxon>Chengkuizengella</taxon>
    </lineage>
</organism>
<accession>A0ABT9IU48</accession>
<gene>
    <name evidence="2" type="ORF">Q5Y73_01995</name>
</gene>
<keyword evidence="1" id="KW-0812">Transmembrane</keyword>
<protein>
    <recommendedName>
        <fullName evidence="4">DUF3221 domain-containing protein</fullName>
    </recommendedName>
</protein>
<keyword evidence="3" id="KW-1185">Reference proteome</keyword>
<evidence type="ECO:0000313" key="3">
    <source>
        <dbReference type="Proteomes" id="UP001231941"/>
    </source>
</evidence>
<keyword evidence="1" id="KW-1133">Transmembrane helix</keyword>